<dbReference type="VEuPathDB" id="MicrosporidiaDB:ECU04_0715"/>
<gene>
    <name evidence="1" type="ordered locus">ECU04_0715</name>
</gene>
<evidence type="ECO:0000313" key="1">
    <source>
        <dbReference type="EMBL" id="CCI73926.1"/>
    </source>
</evidence>
<protein>
    <submittedName>
        <fullName evidence="1">ECU04_0715 protein</fullName>
    </submittedName>
</protein>
<organism evidence="1 2">
    <name type="scientific">Encephalitozoon cuniculi (strain GB-M1)</name>
    <name type="common">Microsporidian parasite</name>
    <dbReference type="NCBI Taxonomy" id="284813"/>
    <lineage>
        <taxon>Eukaryota</taxon>
        <taxon>Fungi</taxon>
        <taxon>Fungi incertae sedis</taxon>
        <taxon>Microsporidia</taxon>
        <taxon>Unikaryonidae</taxon>
        <taxon>Encephalitozoon</taxon>
    </lineage>
</organism>
<proteinExistence type="predicted"/>
<dbReference type="InParanoid" id="I7IV37"/>
<dbReference type="RefSeq" id="NP_001402483.1">
    <property type="nucleotide sequence ID" value="NM_001415588.1"/>
</dbReference>
<dbReference type="AlphaFoldDB" id="I7IV37"/>
<reference evidence="1 2" key="1">
    <citation type="journal article" date="2001" name="Nature">
        <title>Genome sequence and gene compaction of the eukaryote parasite Encephalitozoon cuniculi.</title>
        <authorList>
            <person name="Katinka M.D."/>
            <person name="Duprat S."/>
            <person name="Cornillot E."/>
            <person name="Metenier G."/>
            <person name="Thomarat F."/>
            <person name="Prensier G."/>
            <person name="Barbe V."/>
            <person name="Peyretaillade E."/>
            <person name="Brottier P."/>
            <person name="Wincker P."/>
            <person name="Delbac F."/>
            <person name="El Alaoui H."/>
            <person name="Peyret P."/>
            <person name="Saurin W."/>
            <person name="Gouy M."/>
            <person name="Weissenbach J."/>
            <person name="Vivares C.P."/>
        </authorList>
    </citation>
    <scope>NUCLEOTIDE SEQUENCE [LARGE SCALE GENOMIC DNA]</scope>
    <source>
        <strain evidence="1 2">GB-M1</strain>
    </source>
</reference>
<dbReference type="GeneID" id="77136339"/>
<dbReference type="EMBL" id="AL590444">
    <property type="protein sequence ID" value="CCI73926.1"/>
    <property type="molecule type" value="Genomic_DNA"/>
</dbReference>
<reference evidence="1 2" key="2">
    <citation type="journal article" date="2009" name="BMC Genomics">
        <title>Identification of transcriptional signals in Encephalitozoon cuniculi widespread among Microsporidia phylum: support for accurate structural genome annotation.</title>
        <authorList>
            <person name="Peyretaillade E."/>
            <person name="Goncalves O."/>
            <person name="Terrat S."/>
            <person name="Dugat-Bony E."/>
            <person name="Wincker P."/>
            <person name="Cornman R.S."/>
            <person name="Evans J.D."/>
            <person name="Delbac F."/>
            <person name="Peyret P."/>
        </authorList>
    </citation>
    <scope>NUCLEOTIDE SEQUENCE [LARGE SCALE GENOMIC DNA]</scope>
    <source>
        <strain evidence="1 2">GB-M1</strain>
    </source>
</reference>
<dbReference type="OrthoDB" id="2194113at2759"/>
<dbReference type="HOGENOM" id="CLU_2440841_0_0_1"/>
<keyword evidence="2" id="KW-1185">Reference proteome</keyword>
<dbReference type="KEGG" id="ecu:ECU04_0715"/>
<evidence type="ECO:0000313" key="2">
    <source>
        <dbReference type="Proteomes" id="UP000000819"/>
    </source>
</evidence>
<accession>I7IV37</accession>
<dbReference type="Proteomes" id="UP000000819">
    <property type="component" value="Chromosome IV"/>
</dbReference>
<name>I7IV37_ENCCU</name>
<sequence>MRHCWVPLIVAAWRVGAEHHESGVINKVLNSWDKDFHPYVSDSTKRGSGKEGVVFYSSSCTGESCSAKKIGCTDNHCDSKTDTFKQSFDV</sequence>